<reference evidence="2 4" key="1">
    <citation type="submission" date="2022-11" db="EMBL/GenBank/DDBJ databases">
        <title>Mucor velutinosus strain NIH1002 WGS.</title>
        <authorList>
            <person name="Subramanian P."/>
            <person name="Mullikin J.C."/>
            <person name="Segre J.A."/>
            <person name="Zelazny A.M."/>
        </authorList>
    </citation>
    <scope>NUCLEOTIDE SEQUENCE [LARGE SCALE GENOMIC DNA]</scope>
    <source>
        <strain evidence="2 4">NIH1002</strain>
    </source>
</reference>
<evidence type="ECO:0000313" key="2">
    <source>
        <dbReference type="EMBL" id="KAK4521865.1"/>
    </source>
</evidence>
<sequence>MPLHYFETTSPGDWRIKDIFEAIQKKYPDKERSYHGRATKKELENLKTHPKQSFRERAQSLLEDFKIPPSDQESITSSIQLANTIVNKAQTINQATNQTIQQNVSENSVHPRKLLRSELENVPVSSNDCEDDDLDDLFPSATDQDDKDDDSIDRLFNPKNDAEANVDVDSLPTMVSPKLNQAVRSKLQTNAKYAVSDNEYQILFAQYKKKCLSDLSQLDAIYLEPNFYKLIALENILFLKPGSYSTDMLRLFGEANLNKLYKHLLKTHYSLDTTKHTNLLNNLIDDIFEKAFFDYHEVEANLEQLSQSIKDTQWLKYFLNDINDTFRLRYPESNPNERKLSQYRENIAYGEVKSSYYTNRTRALILGMYRLVYFSKSTADTHKINAPILLQVVGLKVNVYTLVLISQKFYVTLFLFDFILPQCKPEIEDFLPSIKKLVAMNEALIKCSNGDNKADSEMICPSNDIPLFERRVETKIAKEDSDSIHLC</sequence>
<proteinExistence type="predicted"/>
<dbReference type="RefSeq" id="XP_064688531.1">
    <property type="nucleotide sequence ID" value="XM_064823706.1"/>
</dbReference>
<dbReference type="EMBL" id="JASEJX010000001">
    <property type="protein sequence ID" value="KAK4521867.1"/>
    <property type="molecule type" value="Genomic_DNA"/>
</dbReference>
<gene>
    <name evidence="2" type="primary">MAK10</name>
    <name evidence="2" type="ORF">ATC70_004403</name>
    <name evidence="3" type="ORF">ATC70_004405</name>
</gene>
<evidence type="ECO:0000256" key="1">
    <source>
        <dbReference type="SAM" id="MobiDB-lite"/>
    </source>
</evidence>
<dbReference type="AlphaFoldDB" id="A0AAN7DTW1"/>
<comment type="caution">
    <text evidence="2">The sequence shown here is derived from an EMBL/GenBank/DDBJ whole genome shotgun (WGS) entry which is preliminary data.</text>
</comment>
<dbReference type="GeneID" id="89948089"/>
<feature type="region of interest" description="Disordered" evidence="1">
    <location>
        <begin position="120"/>
        <end position="159"/>
    </location>
</feature>
<dbReference type="EMBL" id="JASEJX010000001">
    <property type="protein sequence ID" value="KAK4521865.1"/>
    <property type="molecule type" value="Genomic_DNA"/>
</dbReference>
<protein>
    <submittedName>
        <fullName evidence="2">N-alpha-acetyltransferase, non-catalitic subunit</fullName>
    </submittedName>
</protein>
<evidence type="ECO:0000313" key="4">
    <source>
        <dbReference type="Proteomes" id="UP001304243"/>
    </source>
</evidence>
<dbReference type="Proteomes" id="UP001304243">
    <property type="component" value="Unassembled WGS sequence"/>
</dbReference>
<organism evidence="2 4">
    <name type="scientific">Mucor velutinosus</name>
    <dbReference type="NCBI Taxonomy" id="708070"/>
    <lineage>
        <taxon>Eukaryota</taxon>
        <taxon>Fungi</taxon>
        <taxon>Fungi incertae sedis</taxon>
        <taxon>Mucoromycota</taxon>
        <taxon>Mucoromycotina</taxon>
        <taxon>Mucoromycetes</taxon>
        <taxon>Mucorales</taxon>
        <taxon>Mucorineae</taxon>
        <taxon>Mucoraceae</taxon>
        <taxon>Mucor</taxon>
    </lineage>
</organism>
<name>A0AAN7DTW1_9FUNG</name>
<accession>A0AAN7DTW1</accession>
<keyword evidence="4" id="KW-1185">Reference proteome</keyword>
<evidence type="ECO:0000313" key="3">
    <source>
        <dbReference type="EMBL" id="KAK4521867.1"/>
    </source>
</evidence>